<evidence type="ECO:0000313" key="1">
    <source>
        <dbReference type="EMBL" id="MCF1749858.1"/>
    </source>
</evidence>
<keyword evidence="2" id="KW-1185">Reference proteome</keyword>
<gene>
    <name evidence="1" type="ORF">L0U89_02145</name>
</gene>
<organism evidence="1 2">
    <name type="scientific">Mariniradius sediminis</name>
    <dbReference type="NCBI Taxonomy" id="2909237"/>
    <lineage>
        <taxon>Bacteria</taxon>
        <taxon>Pseudomonadati</taxon>
        <taxon>Bacteroidota</taxon>
        <taxon>Cytophagia</taxon>
        <taxon>Cytophagales</taxon>
        <taxon>Cyclobacteriaceae</taxon>
        <taxon>Mariniradius</taxon>
    </lineage>
</organism>
<accession>A0ABS9BSD2</accession>
<name>A0ABS9BSD2_9BACT</name>
<protein>
    <submittedName>
        <fullName evidence="1">Uncharacterized protein</fullName>
    </submittedName>
</protein>
<proteinExistence type="predicted"/>
<dbReference type="EMBL" id="JAKEVZ010000001">
    <property type="protein sequence ID" value="MCF1749858.1"/>
    <property type="molecule type" value="Genomic_DNA"/>
</dbReference>
<evidence type="ECO:0000313" key="2">
    <source>
        <dbReference type="Proteomes" id="UP001201449"/>
    </source>
</evidence>
<comment type="caution">
    <text evidence="1">The sequence shown here is derived from an EMBL/GenBank/DDBJ whole genome shotgun (WGS) entry which is preliminary data.</text>
</comment>
<reference evidence="1 2" key="1">
    <citation type="submission" date="2022-01" db="EMBL/GenBank/DDBJ databases">
        <title>Mariniradius saccharolyticus sp. nov., isolated from sediment of a river.</title>
        <authorList>
            <person name="Liu H."/>
        </authorList>
    </citation>
    <scope>NUCLEOTIDE SEQUENCE [LARGE SCALE GENOMIC DNA]</scope>
    <source>
        <strain evidence="1 2">RY-2</strain>
    </source>
</reference>
<sequence>MSTKKSWSEKFMTRTEPEVKRIDKAFADIPANALMLIASPKILSDYLHQVPKGKTVDIKTIRKDLALEYRAEYTCPVTTGIFLRIAAEAAHEAYQKGEPIERITPFWRAIAPNSPAAKKLSFGPDFLVKMRELEGIAT</sequence>
<dbReference type="Proteomes" id="UP001201449">
    <property type="component" value="Unassembled WGS sequence"/>
</dbReference>
<dbReference type="RefSeq" id="WP_234860004.1">
    <property type="nucleotide sequence ID" value="NZ_JAKEVZ010000001.1"/>
</dbReference>